<dbReference type="AlphaFoldDB" id="A0A4Q7YNJ0"/>
<keyword evidence="1" id="KW-0472">Membrane</keyword>
<feature type="domain" description="Calcineurin-like phosphoesterase" evidence="2">
    <location>
        <begin position="105"/>
        <end position="267"/>
    </location>
</feature>
<evidence type="ECO:0000313" key="4">
    <source>
        <dbReference type="Proteomes" id="UP000292423"/>
    </source>
</evidence>
<dbReference type="RefSeq" id="WP_165391446.1">
    <property type="nucleotide sequence ID" value="NZ_SHKX01000013.1"/>
</dbReference>
<accession>A0A4Q7YNJ0</accession>
<keyword evidence="4" id="KW-1185">Reference proteome</keyword>
<dbReference type="InterPro" id="IPR029052">
    <property type="entry name" value="Metallo-depent_PP-like"/>
</dbReference>
<proteinExistence type="predicted"/>
<evidence type="ECO:0000313" key="3">
    <source>
        <dbReference type="EMBL" id="RZU38391.1"/>
    </source>
</evidence>
<gene>
    <name evidence="3" type="ORF">EV700_2322</name>
</gene>
<evidence type="ECO:0000259" key="2">
    <source>
        <dbReference type="Pfam" id="PF00149"/>
    </source>
</evidence>
<dbReference type="PANTHER" id="PTHR31302">
    <property type="entry name" value="TRANSMEMBRANE PROTEIN WITH METALLOPHOSPHOESTERASE DOMAIN-RELATED"/>
    <property type="match status" value="1"/>
</dbReference>
<dbReference type="Pfam" id="PF00149">
    <property type="entry name" value="Metallophos"/>
    <property type="match status" value="1"/>
</dbReference>
<dbReference type="EMBL" id="SHKX01000013">
    <property type="protein sequence ID" value="RZU38391.1"/>
    <property type="molecule type" value="Genomic_DNA"/>
</dbReference>
<dbReference type="InterPro" id="IPR051158">
    <property type="entry name" value="Metallophosphoesterase_sf"/>
</dbReference>
<dbReference type="Proteomes" id="UP000292423">
    <property type="component" value="Unassembled WGS sequence"/>
</dbReference>
<feature type="transmembrane region" description="Helical" evidence="1">
    <location>
        <begin position="66"/>
        <end position="85"/>
    </location>
</feature>
<feature type="transmembrane region" description="Helical" evidence="1">
    <location>
        <begin position="41"/>
        <end position="60"/>
    </location>
</feature>
<keyword evidence="1" id="KW-0812">Transmembrane</keyword>
<dbReference type="PANTHER" id="PTHR31302:SF0">
    <property type="entry name" value="TRANSMEMBRANE PROTEIN WITH METALLOPHOSPHOESTERASE DOMAIN"/>
    <property type="match status" value="1"/>
</dbReference>
<sequence>MRERWFWGSGVALMLGLAVAGVYTGSLAWTDRPFPATVKAVLYYESWLMPWLLAALLRLWRQGRISGVFAGAVGLLLLIGVYARFVEPNLLLERHTAIHTGYRLKLALVSDLHYGQFSTDFQQRQLVSRLNALDVDAVLVAGDWTYDPPRNVALETLLASFRQIRHPVYSVPGNHDEQQPGPPLQQALKAALIHNGVMPVEGRSVTLGPVRLVGLNELWSCLNGSGLPRDFQPDNRPVLLLGHHPEAADGLPPLPEGSLLLAGHTHGGQVNLPFLTNWVLQNGHFSTFRQGLYRKGHLQVFVTSGVGMIGLPLRFAVPPVIDVLELY</sequence>
<protein>
    <recommendedName>
        <fullName evidence="2">Calcineurin-like phosphoesterase domain-containing protein</fullName>
    </recommendedName>
</protein>
<keyword evidence="1" id="KW-1133">Transmembrane helix</keyword>
<dbReference type="InterPro" id="IPR004843">
    <property type="entry name" value="Calcineurin-like_PHP"/>
</dbReference>
<dbReference type="Gene3D" id="3.60.21.10">
    <property type="match status" value="1"/>
</dbReference>
<reference evidence="3 4" key="1">
    <citation type="submission" date="2019-02" db="EMBL/GenBank/DDBJ databases">
        <title>Genomic Encyclopedia of Type Strains, Phase IV (KMG-IV): sequencing the most valuable type-strain genomes for metagenomic binning, comparative biology and taxonomic classification.</title>
        <authorList>
            <person name="Goeker M."/>
        </authorList>
    </citation>
    <scope>NUCLEOTIDE SEQUENCE [LARGE SCALE GENOMIC DNA]</scope>
    <source>
        <strain evidence="3 4">DSM 105135</strain>
    </source>
</reference>
<dbReference type="SUPFAM" id="SSF56300">
    <property type="entry name" value="Metallo-dependent phosphatases"/>
    <property type="match status" value="1"/>
</dbReference>
<name>A0A4Q7YNJ0_9GAMM</name>
<comment type="caution">
    <text evidence="3">The sequence shown here is derived from an EMBL/GenBank/DDBJ whole genome shotgun (WGS) entry which is preliminary data.</text>
</comment>
<evidence type="ECO:0000256" key="1">
    <source>
        <dbReference type="SAM" id="Phobius"/>
    </source>
</evidence>
<organism evidence="3 4">
    <name type="scientific">Fluviicoccus keumensis</name>
    <dbReference type="NCBI Taxonomy" id="1435465"/>
    <lineage>
        <taxon>Bacteria</taxon>
        <taxon>Pseudomonadati</taxon>
        <taxon>Pseudomonadota</taxon>
        <taxon>Gammaproteobacteria</taxon>
        <taxon>Moraxellales</taxon>
        <taxon>Moraxellaceae</taxon>
        <taxon>Fluviicoccus</taxon>
    </lineage>
</organism>
<dbReference type="GO" id="GO:0016787">
    <property type="term" value="F:hydrolase activity"/>
    <property type="evidence" value="ECO:0007669"/>
    <property type="project" value="InterPro"/>
</dbReference>
<feature type="transmembrane region" description="Helical" evidence="1">
    <location>
        <begin position="6"/>
        <end position="29"/>
    </location>
</feature>